<reference evidence="3" key="1">
    <citation type="journal article" date="2019" name="Int. J. Syst. Evol. Microbiol.">
        <title>The Global Catalogue of Microorganisms (GCM) 10K type strain sequencing project: providing services to taxonomists for standard genome sequencing and annotation.</title>
        <authorList>
            <consortium name="The Broad Institute Genomics Platform"/>
            <consortium name="The Broad Institute Genome Sequencing Center for Infectious Disease"/>
            <person name="Wu L."/>
            <person name="Ma J."/>
        </authorList>
    </citation>
    <scope>NUCLEOTIDE SEQUENCE [LARGE SCALE GENOMIC DNA]</scope>
    <source>
        <strain evidence="3">CECT 7806</strain>
    </source>
</reference>
<dbReference type="EMBL" id="JAUFPT010000023">
    <property type="protein sequence ID" value="MDN3570791.1"/>
    <property type="molecule type" value="Genomic_DNA"/>
</dbReference>
<dbReference type="PANTHER" id="PTHR36109:SF2">
    <property type="entry name" value="MEMBRANE PROTEIN"/>
    <property type="match status" value="1"/>
</dbReference>
<protein>
    <recommendedName>
        <fullName evidence="4">General stress protein 17M-like domain-containing protein</fullName>
    </recommendedName>
</protein>
<name>A0ABT8AMK2_9HYPH</name>
<evidence type="ECO:0000256" key="1">
    <source>
        <dbReference type="SAM" id="MobiDB-lite"/>
    </source>
</evidence>
<sequence>MAARALTALFDDYDAAASAVDQLEAAGIPHTDISIISNRADTRRPTPQPSEQPPGGTAPVVADATDSAGTGATVGTVLGGSAGLLAGLGLLAIPGLGPVVAAGWLVAAVTGAGVGAAAGGLIGGLTGAGLSEGEAETYAEGVRRGGTLVTVRADETQADRALSLLNRAGSIDLDERAEGWRAQGWTGGSVGPSADRSAS</sequence>
<evidence type="ECO:0000313" key="2">
    <source>
        <dbReference type="EMBL" id="MDN3570791.1"/>
    </source>
</evidence>
<gene>
    <name evidence="2" type="ORF">QWZ18_09150</name>
</gene>
<dbReference type="InterPro" id="IPR052948">
    <property type="entry name" value="Low_temp-induced_all0457"/>
</dbReference>
<feature type="region of interest" description="Disordered" evidence="1">
    <location>
        <begin position="34"/>
        <end position="66"/>
    </location>
</feature>
<evidence type="ECO:0008006" key="4">
    <source>
        <dbReference type="Google" id="ProtNLM"/>
    </source>
</evidence>
<dbReference type="Proteomes" id="UP001244297">
    <property type="component" value="Unassembled WGS sequence"/>
</dbReference>
<proteinExistence type="predicted"/>
<comment type="caution">
    <text evidence="2">The sequence shown here is derived from an EMBL/GenBank/DDBJ whole genome shotgun (WGS) entry which is preliminary data.</text>
</comment>
<accession>A0ABT8AMK2</accession>
<dbReference type="PANTHER" id="PTHR36109">
    <property type="entry name" value="MEMBRANE PROTEIN-RELATED"/>
    <property type="match status" value="1"/>
</dbReference>
<organism evidence="2 3">
    <name type="scientific">Methylobacterium longum</name>
    <dbReference type="NCBI Taxonomy" id="767694"/>
    <lineage>
        <taxon>Bacteria</taxon>
        <taxon>Pseudomonadati</taxon>
        <taxon>Pseudomonadota</taxon>
        <taxon>Alphaproteobacteria</taxon>
        <taxon>Hyphomicrobiales</taxon>
        <taxon>Methylobacteriaceae</taxon>
        <taxon>Methylobacterium</taxon>
    </lineage>
</organism>
<evidence type="ECO:0000313" key="3">
    <source>
        <dbReference type="Proteomes" id="UP001244297"/>
    </source>
</evidence>
<dbReference type="RefSeq" id="WP_238285689.1">
    <property type="nucleotide sequence ID" value="NZ_BPQS01000003.1"/>
</dbReference>
<keyword evidence="3" id="KW-1185">Reference proteome</keyword>